<dbReference type="Gene3D" id="1.10.10.10">
    <property type="entry name" value="Winged helix-like DNA-binding domain superfamily/Winged helix DNA-binding domain"/>
    <property type="match status" value="1"/>
</dbReference>
<dbReference type="PANTHER" id="PTHR48111:SF36">
    <property type="entry name" value="TRANSCRIPTIONAL REGULATORY PROTEIN CUTR"/>
    <property type="match status" value="1"/>
</dbReference>
<dbReference type="Proteomes" id="UP001592581">
    <property type="component" value="Unassembled WGS sequence"/>
</dbReference>
<dbReference type="SUPFAM" id="SSF46894">
    <property type="entry name" value="C-terminal effector domain of the bipartite response regulators"/>
    <property type="match status" value="1"/>
</dbReference>
<dbReference type="CDD" id="cd19935">
    <property type="entry name" value="REC_OmpR_CusR-like"/>
    <property type="match status" value="1"/>
</dbReference>
<evidence type="ECO:0000256" key="2">
    <source>
        <dbReference type="PROSITE-ProRule" id="PRU00169"/>
    </source>
</evidence>
<evidence type="ECO:0000313" key="7">
    <source>
        <dbReference type="Proteomes" id="UP001592581"/>
    </source>
</evidence>
<accession>A0ABV6XFY8</accession>
<evidence type="ECO:0000256" key="1">
    <source>
        <dbReference type="ARBA" id="ARBA00023125"/>
    </source>
</evidence>
<dbReference type="InterPro" id="IPR001867">
    <property type="entry name" value="OmpR/PhoB-type_DNA-bd"/>
</dbReference>
<comment type="caution">
    <text evidence="6">The sequence shown here is derived from an EMBL/GenBank/DDBJ whole genome shotgun (WGS) entry which is preliminary data.</text>
</comment>
<dbReference type="Pfam" id="PF00486">
    <property type="entry name" value="Trans_reg_C"/>
    <property type="match status" value="1"/>
</dbReference>
<dbReference type="PROSITE" id="PS50110">
    <property type="entry name" value="RESPONSE_REGULATORY"/>
    <property type="match status" value="1"/>
</dbReference>
<gene>
    <name evidence="6" type="ORF">ABUW04_02790</name>
</gene>
<dbReference type="InterPro" id="IPR011006">
    <property type="entry name" value="CheY-like_superfamily"/>
</dbReference>
<evidence type="ECO:0000256" key="3">
    <source>
        <dbReference type="PROSITE-ProRule" id="PRU01091"/>
    </source>
</evidence>
<name>A0ABV6XFY8_9ACTN</name>
<keyword evidence="1 3" id="KW-0238">DNA-binding</keyword>
<dbReference type="SUPFAM" id="SSF52172">
    <property type="entry name" value="CheY-like"/>
    <property type="match status" value="1"/>
</dbReference>
<dbReference type="Gene3D" id="3.40.50.2300">
    <property type="match status" value="1"/>
</dbReference>
<evidence type="ECO:0000259" key="5">
    <source>
        <dbReference type="PROSITE" id="PS51755"/>
    </source>
</evidence>
<feature type="domain" description="OmpR/PhoB-type" evidence="5">
    <location>
        <begin position="124"/>
        <end position="221"/>
    </location>
</feature>
<dbReference type="InterPro" id="IPR001789">
    <property type="entry name" value="Sig_transdc_resp-reg_receiver"/>
</dbReference>
<feature type="modified residue" description="4-aspartylphosphate" evidence="2">
    <location>
        <position position="51"/>
    </location>
</feature>
<dbReference type="Pfam" id="PF00072">
    <property type="entry name" value="Response_reg"/>
    <property type="match status" value="1"/>
</dbReference>
<dbReference type="PROSITE" id="PS51755">
    <property type="entry name" value="OMPR_PHOB"/>
    <property type="match status" value="1"/>
</dbReference>
<evidence type="ECO:0000313" key="6">
    <source>
        <dbReference type="EMBL" id="MFC1437172.1"/>
    </source>
</evidence>
<dbReference type="SMART" id="SM00862">
    <property type="entry name" value="Trans_reg_C"/>
    <property type="match status" value="1"/>
</dbReference>
<reference evidence="6 7" key="1">
    <citation type="submission" date="2024-06" db="EMBL/GenBank/DDBJ databases">
        <authorList>
            <person name="Lee S.D."/>
        </authorList>
    </citation>
    <scope>NUCLEOTIDE SEQUENCE [LARGE SCALE GENOMIC DNA]</scope>
    <source>
        <strain evidence="6 7">N1-10</strain>
    </source>
</reference>
<feature type="domain" description="Response regulatory" evidence="4">
    <location>
        <begin position="2"/>
        <end position="116"/>
    </location>
</feature>
<organism evidence="6 7">
    <name type="scientific">Streptacidiphilus jeojiensis</name>
    <dbReference type="NCBI Taxonomy" id="3229225"/>
    <lineage>
        <taxon>Bacteria</taxon>
        <taxon>Bacillati</taxon>
        <taxon>Actinomycetota</taxon>
        <taxon>Actinomycetes</taxon>
        <taxon>Kitasatosporales</taxon>
        <taxon>Streptomycetaceae</taxon>
        <taxon>Streptacidiphilus</taxon>
    </lineage>
</organism>
<evidence type="ECO:0000259" key="4">
    <source>
        <dbReference type="PROSITE" id="PS50110"/>
    </source>
</evidence>
<dbReference type="EMBL" id="JBEUKS010000001">
    <property type="protein sequence ID" value="MFC1437172.1"/>
    <property type="molecule type" value="Genomic_DNA"/>
</dbReference>
<dbReference type="CDD" id="cd00383">
    <property type="entry name" value="trans_reg_C"/>
    <property type="match status" value="1"/>
</dbReference>
<dbReference type="InterPro" id="IPR039420">
    <property type="entry name" value="WalR-like"/>
</dbReference>
<dbReference type="InterPro" id="IPR036388">
    <property type="entry name" value="WH-like_DNA-bd_sf"/>
</dbReference>
<dbReference type="InterPro" id="IPR016032">
    <property type="entry name" value="Sig_transdc_resp-reg_C-effctor"/>
</dbReference>
<protein>
    <submittedName>
        <fullName evidence="6">Response regulator transcription factor</fullName>
    </submittedName>
</protein>
<dbReference type="RefSeq" id="WP_380562322.1">
    <property type="nucleotide sequence ID" value="NZ_JBEUKS010000001.1"/>
</dbReference>
<keyword evidence="7" id="KW-1185">Reference proteome</keyword>
<proteinExistence type="predicted"/>
<sequence length="231" mass="25414">MRILVVEDERELAATLKRGLSAEGYSVDLAHDGREGLWKARTGDYAAIILDLMLPLLNGYRVCAELRREQIGTPILVLSAKDGDWDQAEALDTGADDYLAKPFSYLVLVARLRALLRRAPGQAAPLLTVGDLTVDLAARTCRRAGRQIALTPREFAVAEVLARRPGEAVSKYEILHHAWPDEAEDPNLVEVRISALRRKIDTPFGRSSLQTVRGVGYRLVDDRGSSGAVDD</sequence>
<feature type="DNA-binding region" description="OmpR/PhoB-type" evidence="3">
    <location>
        <begin position="124"/>
        <end position="221"/>
    </location>
</feature>
<dbReference type="SMART" id="SM00448">
    <property type="entry name" value="REC"/>
    <property type="match status" value="1"/>
</dbReference>
<keyword evidence="2" id="KW-0597">Phosphoprotein</keyword>
<dbReference type="PANTHER" id="PTHR48111">
    <property type="entry name" value="REGULATOR OF RPOS"/>
    <property type="match status" value="1"/>
</dbReference>